<comment type="caution">
    <text evidence="1">The sequence shown here is derived from an EMBL/GenBank/DDBJ whole genome shotgun (WGS) entry which is preliminary data.</text>
</comment>
<organism evidence="1 2">
    <name type="scientific">Candidatus Doudnabacteria bacterium RIFCSPHIGHO2_12_FULL_48_16</name>
    <dbReference type="NCBI Taxonomy" id="1817838"/>
    <lineage>
        <taxon>Bacteria</taxon>
        <taxon>Candidatus Doudnaibacteriota</taxon>
    </lineage>
</organism>
<dbReference type="Proteomes" id="UP000177682">
    <property type="component" value="Unassembled WGS sequence"/>
</dbReference>
<dbReference type="EMBL" id="MFEY01000004">
    <property type="protein sequence ID" value="OGE90778.1"/>
    <property type="molecule type" value="Genomic_DNA"/>
</dbReference>
<reference evidence="1 2" key="1">
    <citation type="journal article" date="2016" name="Nat. Commun.">
        <title>Thousands of microbial genomes shed light on interconnected biogeochemical processes in an aquifer system.</title>
        <authorList>
            <person name="Anantharaman K."/>
            <person name="Brown C.T."/>
            <person name="Hug L.A."/>
            <person name="Sharon I."/>
            <person name="Castelle C.J."/>
            <person name="Probst A.J."/>
            <person name="Thomas B.C."/>
            <person name="Singh A."/>
            <person name="Wilkins M.J."/>
            <person name="Karaoz U."/>
            <person name="Brodie E.L."/>
            <person name="Williams K.H."/>
            <person name="Hubbard S.S."/>
            <person name="Banfield J.F."/>
        </authorList>
    </citation>
    <scope>NUCLEOTIDE SEQUENCE [LARGE SCALE GENOMIC DNA]</scope>
</reference>
<dbReference type="AlphaFoldDB" id="A0A1F5PLG4"/>
<evidence type="ECO:0000313" key="1">
    <source>
        <dbReference type="EMBL" id="OGE90778.1"/>
    </source>
</evidence>
<accession>A0A1F5PLG4</accession>
<proteinExistence type="predicted"/>
<sequence length="106" mass="12465">MTDNVESREPRVIPFGKGEELKAEQKQRIAEVLEHIQYFQEVKLKLMRRHEIFAADSPDPQYRAIQKALTEVLHMIDRGTDLVTQPQLDQRTVDDYVATLWKETKD</sequence>
<evidence type="ECO:0000313" key="2">
    <source>
        <dbReference type="Proteomes" id="UP000177682"/>
    </source>
</evidence>
<gene>
    <name evidence="1" type="ORF">A3E29_01485</name>
</gene>
<name>A0A1F5PLG4_9BACT</name>
<protein>
    <submittedName>
        <fullName evidence="1">Uncharacterized protein</fullName>
    </submittedName>
</protein>